<feature type="transmembrane region" description="Helical" evidence="2">
    <location>
        <begin position="26"/>
        <end position="51"/>
    </location>
</feature>
<dbReference type="Gene3D" id="1.20.1070.10">
    <property type="entry name" value="Rhodopsin 7-helix transmembrane proteins"/>
    <property type="match status" value="1"/>
</dbReference>
<organism evidence="3 4">
    <name type="scientific">Eumeta variegata</name>
    <name type="common">Bagworm moth</name>
    <name type="synonym">Eumeta japonica</name>
    <dbReference type="NCBI Taxonomy" id="151549"/>
    <lineage>
        <taxon>Eukaryota</taxon>
        <taxon>Metazoa</taxon>
        <taxon>Ecdysozoa</taxon>
        <taxon>Arthropoda</taxon>
        <taxon>Hexapoda</taxon>
        <taxon>Insecta</taxon>
        <taxon>Pterygota</taxon>
        <taxon>Neoptera</taxon>
        <taxon>Endopterygota</taxon>
        <taxon>Lepidoptera</taxon>
        <taxon>Glossata</taxon>
        <taxon>Ditrysia</taxon>
        <taxon>Tineoidea</taxon>
        <taxon>Psychidae</taxon>
        <taxon>Oiketicinae</taxon>
        <taxon>Eumeta</taxon>
    </lineage>
</organism>
<keyword evidence="2" id="KW-0472">Membrane</keyword>
<reference evidence="3 4" key="1">
    <citation type="journal article" date="2019" name="Commun. Biol.">
        <title>The bagworm genome reveals a unique fibroin gene that provides high tensile strength.</title>
        <authorList>
            <person name="Kono N."/>
            <person name="Nakamura H."/>
            <person name="Ohtoshi R."/>
            <person name="Tomita M."/>
            <person name="Numata K."/>
            <person name="Arakawa K."/>
        </authorList>
    </citation>
    <scope>NUCLEOTIDE SEQUENCE [LARGE SCALE GENOMIC DNA]</scope>
</reference>
<dbReference type="STRING" id="151549.A0A4C1X968"/>
<evidence type="ECO:0000256" key="2">
    <source>
        <dbReference type="SAM" id="Phobius"/>
    </source>
</evidence>
<keyword evidence="2" id="KW-1133">Transmembrane helix</keyword>
<sequence length="248" mass="28356">MAELNVSLFTNKSEPYQPYIERPETYIVPIIFAIIFVVGVVGNGTLVVVFVRHKAMRNVPNTPSHIWSTSGLAQPLFLNRITAERLESSTLRRDVASSCMFYRIYHGECSEEQLKLILAAEFRHRSTCQKYHHYHLHGWRSITVVTMLNGKFSAKGGKTLYDLPSKLFPINYDRGCRRFLCVMKSEMRKSIGEANNRHSSQNHQAAMGRQTTSFTSGYRFAAEEERFPSGDQTRRFGAGLPPLDRRFG</sequence>
<keyword evidence="4" id="KW-1185">Reference proteome</keyword>
<feature type="region of interest" description="Disordered" evidence="1">
    <location>
        <begin position="227"/>
        <end position="248"/>
    </location>
</feature>
<proteinExistence type="predicted"/>
<name>A0A4C1X968_EUMVA</name>
<dbReference type="OrthoDB" id="10049706at2759"/>
<keyword evidence="2" id="KW-0812">Transmembrane</keyword>
<gene>
    <name evidence="3" type="primary">CCHa1-R</name>
    <name evidence="3" type="ORF">EVAR_26728_1</name>
</gene>
<keyword evidence="3" id="KW-0675">Receptor</keyword>
<dbReference type="AlphaFoldDB" id="A0A4C1X968"/>
<protein>
    <submittedName>
        <fullName evidence="3">Neuropeptide CCHamide-1 receptor</fullName>
    </submittedName>
</protein>
<accession>A0A4C1X968</accession>
<evidence type="ECO:0000256" key="1">
    <source>
        <dbReference type="SAM" id="MobiDB-lite"/>
    </source>
</evidence>
<dbReference type="Proteomes" id="UP000299102">
    <property type="component" value="Unassembled WGS sequence"/>
</dbReference>
<evidence type="ECO:0000313" key="3">
    <source>
        <dbReference type="EMBL" id="GBP60316.1"/>
    </source>
</evidence>
<dbReference type="EMBL" id="BGZK01000785">
    <property type="protein sequence ID" value="GBP60316.1"/>
    <property type="molecule type" value="Genomic_DNA"/>
</dbReference>
<evidence type="ECO:0000313" key="4">
    <source>
        <dbReference type="Proteomes" id="UP000299102"/>
    </source>
</evidence>
<dbReference type="SUPFAM" id="SSF81321">
    <property type="entry name" value="Family A G protein-coupled receptor-like"/>
    <property type="match status" value="1"/>
</dbReference>
<comment type="caution">
    <text evidence="3">The sequence shown here is derived from an EMBL/GenBank/DDBJ whole genome shotgun (WGS) entry which is preliminary data.</text>
</comment>